<keyword evidence="4" id="KW-0597">Phosphoprotein</keyword>
<dbReference type="InterPro" id="IPR049551">
    <property type="entry name" value="PKS_DH_C"/>
</dbReference>
<dbReference type="Pfam" id="PF02801">
    <property type="entry name" value="Ketoacyl-synt_C"/>
    <property type="match status" value="1"/>
</dbReference>
<dbReference type="PANTHER" id="PTHR43775">
    <property type="entry name" value="FATTY ACID SYNTHASE"/>
    <property type="match status" value="1"/>
</dbReference>
<dbReference type="GO" id="GO:0006633">
    <property type="term" value="P:fatty acid biosynthetic process"/>
    <property type="evidence" value="ECO:0007669"/>
    <property type="project" value="InterPro"/>
</dbReference>
<evidence type="ECO:0000256" key="7">
    <source>
        <dbReference type="ARBA" id="ARBA00023268"/>
    </source>
</evidence>
<dbReference type="Gene3D" id="1.10.1200.10">
    <property type="entry name" value="ACP-like"/>
    <property type="match status" value="1"/>
</dbReference>
<evidence type="ECO:0000259" key="11">
    <source>
        <dbReference type="PROSITE" id="PS52004"/>
    </source>
</evidence>
<dbReference type="SUPFAM" id="SSF52151">
    <property type="entry name" value="FabD/lysophospholipase-like"/>
    <property type="match status" value="1"/>
</dbReference>
<dbReference type="SMART" id="SM01294">
    <property type="entry name" value="PKS_PP_betabranch"/>
    <property type="match status" value="1"/>
</dbReference>
<evidence type="ECO:0000259" key="12">
    <source>
        <dbReference type="PROSITE" id="PS52019"/>
    </source>
</evidence>
<dbReference type="SMART" id="SM00823">
    <property type="entry name" value="PKS_PP"/>
    <property type="match status" value="1"/>
</dbReference>
<dbReference type="CDD" id="cd08956">
    <property type="entry name" value="KR_3_FAS_SDR_x"/>
    <property type="match status" value="1"/>
</dbReference>
<dbReference type="GO" id="GO:0004312">
    <property type="term" value="F:fatty acid synthase activity"/>
    <property type="evidence" value="ECO:0007669"/>
    <property type="project" value="TreeGrafter"/>
</dbReference>
<gene>
    <name evidence="13" type="ORF">SMF913_12020</name>
</gene>
<dbReference type="InterPro" id="IPR057326">
    <property type="entry name" value="KR_dom"/>
</dbReference>
<dbReference type="InterPro" id="IPR006162">
    <property type="entry name" value="Ppantetheine_attach_site"/>
</dbReference>
<dbReference type="SMART" id="SM00825">
    <property type="entry name" value="PKS_KS"/>
    <property type="match status" value="1"/>
</dbReference>
<comment type="caution">
    <text evidence="13">The sequence shown here is derived from an EMBL/GenBank/DDBJ whole genome shotgun (WGS) entry which is preliminary data.</text>
</comment>
<dbReference type="Pfam" id="PF08990">
    <property type="entry name" value="Docking"/>
    <property type="match status" value="1"/>
</dbReference>
<dbReference type="Proteomes" id="UP000236520">
    <property type="component" value="Unassembled WGS sequence"/>
</dbReference>
<dbReference type="InterPro" id="IPR009081">
    <property type="entry name" value="PP-bd_ACP"/>
</dbReference>
<dbReference type="InterPro" id="IPR013968">
    <property type="entry name" value="PKS_KR"/>
</dbReference>
<dbReference type="Pfam" id="PF00109">
    <property type="entry name" value="ketoacyl-synt"/>
    <property type="match status" value="1"/>
</dbReference>
<evidence type="ECO:0000313" key="13">
    <source>
        <dbReference type="EMBL" id="PNG95995.1"/>
    </source>
</evidence>
<dbReference type="GO" id="GO:0004315">
    <property type="term" value="F:3-oxoacyl-[acyl-carrier-protein] synthase activity"/>
    <property type="evidence" value="ECO:0007669"/>
    <property type="project" value="InterPro"/>
</dbReference>
<feature type="active site" description="Proton donor; for dehydratase activity" evidence="9">
    <location>
        <position position="1093"/>
    </location>
</feature>
<dbReference type="PROSITE" id="PS00606">
    <property type="entry name" value="KS3_1"/>
    <property type="match status" value="1"/>
</dbReference>
<evidence type="ECO:0000256" key="9">
    <source>
        <dbReference type="PROSITE-ProRule" id="PRU01363"/>
    </source>
</evidence>
<dbReference type="InterPro" id="IPR016035">
    <property type="entry name" value="Acyl_Trfase/lysoPLipase"/>
</dbReference>
<dbReference type="GO" id="GO:0033068">
    <property type="term" value="P:macrolide biosynthetic process"/>
    <property type="evidence" value="ECO:0007669"/>
    <property type="project" value="UniProtKB-ARBA"/>
</dbReference>
<keyword evidence="3" id="KW-0596">Phosphopantetheine</keyword>
<dbReference type="InterPro" id="IPR001031">
    <property type="entry name" value="Thioesterase"/>
</dbReference>
<evidence type="ECO:0000259" key="10">
    <source>
        <dbReference type="PROSITE" id="PS50075"/>
    </source>
</evidence>
<dbReference type="EMBL" id="LJIW01000001">
    <property type="protein sequence ID" value="PNG95995.1"/>
    <property type="molecule type" value="Genomic_DNA"/>
</dbReference>
<sequence>MTNEQLVEALRVSAKENARLRRENASLQEGAAEPVAIVGMACRLPGGVDSPESLWELMASGGDAVSPFPTDRGWDLDGLYDPDPDHPGTAYVREGGFLDRAGAFDPDPFGISPREALAMDPQQRLLLETTWEVLERSGIDPTTLRGSRTGVFTGIMYQDYVTRLRDFPAELEGYLGNGSAASVASGRVSYTFGFEGPAVSLDTACSSSLVALHLAVRALRSGDCSLAVAGGVTVMSVPHPYVEFSRQRGLAVDARCKSFDASADGTVLSEGVGLLLVERLSDALRLGHPVLAVVRGTAVNQDGASNGLTAPNGPSQQRVIREALTDARLTAADVDLLEAHGTGTRLGDPIEAQALIATYGQDRDQPVWLGSLKSNIGHTQAAAGVAGVIKTVMAMRHGVMPRTLHISEPTPNVDWSAGEVRLLTEARDWQCTDQRPRRAAVSSFGISGTNAHVVLEQAPTVPEPDVPVTPPVGPVPWVLSAHTGPALTALTERLATHVEEDEVPLGDVAHTLNTTRATLPHRAVVVGENREEFVAALRAVRPTRPRRGPLAVMFTGQGSQRPGMGRQLYEHFPVFAQALDEVLALTTPGLREVMFDPAQAETLQRTDHAQVALFAFETALYRLWESWGLRPDMVCGHSVGEITAAHITGTLTLPDAVHLVTTRGTLMQNLPPGGAMLAVATDPHTLQPHLDNHKDTISIAAINGPHATVLSGDHTTLHHIATQLHVKTNWLNVSHAFHSPLMQPILAPFTTTLNTLTHHPPHIPLISMLTAAPAHPDTTHWAQHITAPVRYTDTLHHLHHHGITTYLEIGPDTTLTALARTTLPTTTHLIPTTRRNHNEVRSTIDALGRVFSVGHSVDWRALTPAGRRTSLPTYPFQRRDFWLNDTAGGGTEVEGAGLDSTDHPLLGAVTTVADTGELVLSGRLSTSTHPWLTDHTVNGTVIVPGAVLVDLALHAAEHTDHTTVDELVIHTPLALTRPTQVQVIVGAETDTGHRPISLHSRDTTGTWTRHATGTLSDQTHPAAELSTWPPTDAHQIDLTNAYQQLADTGLHYGPAFQGLHTLYQRDSTLFAEVELPDAAGLATGHILHPALLDAALHPAAVTAVWDEESGIQLPFSWAGVTVHATGATHLRVQLDTDDTGATRLLATDTTGQPVITIDSLTTRPLHPDQLHTTQPETNHLYTLDWSPHTPTTPTTPVDFEQYTVPTTGHDILADTHHITTETLTHVQQHLAQDTTTPLVIEATYDDLAGAAVWGLIRTAQTEHPGRIILIDTDNHPTSRKALPALIASGEPQARIRDGAITVPRLTRLSVDTSASTDKRPDLSTGPVLITGGTGGLGSLIARHLVTEHGARDLVLVSRQGPDADGATELTNELQQHGARVRVRSCDTTDRTALTTLIDDIGPLTGVVHTAGALADATIDHLTPDALTTTLTPKANPAWWLHELTQDHPLTLFALFSSIAGILGSPGQANYAAANTFLDALATHRHGLGLPGTSLAWGSWERTTGMTRHLTQADHDRMTRNGLRPLSNAEGLALFDTAVGSDAAVLAPVKLDVGTLNRLEPVPEALRGLVRRPRPTARHAASAAPPAVDPGSALELVREQVAEALGHGDADAVDPERDFRELGFDSLTAVELRNRLMSATGLRLSATVVFDHPTATALADHVGAQLAAGRSPESSTYTVATLYERLYRDGRIEAATQMLVGASWSVPTFSDRDSAEHAMRPVTLATGPRRPRVVCVPAVTPAATPHEYDALGRRLDGVLDSAVLPYPGFGTGQAVPEDRGTLVGMHARSVLDHVGNEPYVLVGRSLGGTVAHAVTGELERLGRGPRGLVLIDTYPLDGASRAQEWLLGLPARAAVEEGAPDDAALLAMGAYLRMFTDWTPYAVSTPTLFLRAGRPTPEMAGEDGWQATWPLPHDLIEVAGDHFTVLTDEVADTAEALLGWLEKLD</sequence>
<dbReference type="Gene3D" id="3.40.47.10">
    <property type="match status" value="1"/>
</dbReference>
<feature type="active site" description="Proton acceptor; for dehydratase activity" evidence="9">
    <location>
        <position position="935"/>
    </location>
</feature>
<dbReference type="Gene3D" id="3.10.129.110">
    <property type="entry name" value="Polyketide synthase dehydratase"/>
    <property type="match status" value="1"/>
</dbReference>
<dbReference type="InterPro" id="IPR014031">
    <property type="entry name" value="Ketoacyl_synth_C"/>
</dbReference>
<dbReference type="PROSITE" id="PS50075">
    <property type="entry name" value="CARRIER"/>
    <property type="match status" value="1"/>
</dbReference>
<keyword evidence="14" id="KW-1185">Reference proteome</keyword>
<dbReference type="Pfam" id="PF08659">
    <property type="entry name" value="KR"/>
    <property type="match status" value="1"/>
</dbReference>
<accession>A0A2J7Z6U4</accession>
<dbReference type="SMART" id="SM00822">
    <property type="entry name" value="PKS_KR"/>
    <property type="match status" value="1"/>
</dbReference>
<dbReference type="GO" id="GO:0031177">
    <property type="term" value="F:phosphopantetheine binding"/>
    <property type="evidence" value="ECO:0007669"/>
    <property type="project" value="InterPro"/>
</dbReference>
<dbReference type="InterPro" id="IPR020802">
    <property type="entry name" value="TesA-like"/>
</dbReference>
<dbReference type="InterPro" id="IPR032821">
    <property type="entry name" value="PKS_assoc"/>
</dbReference>
<feature type="domain" description="Carrier" evidence="10">
    <location>
        <begin position="1590"/>
        <end position="1665"/>
    </location>
</feature>
<evidence type="ECO:0000313" key="14">
    <source>
        <dbReference type="Proteomes" id="UP000236520"/>
    </source>
</evidence>
<dbReference type="InterPro" id="IPR029058">
    <property type="entry name" value="AB_hydrolase_fold"/>
</dbReference>
<dbReference type="Gene3D" id="3.40.50.720">
    <property type="entry name" value="NAD(P)-binding Rossmann-like Domain"/>
    <property type="match status" value="1"/>
</dbReference>
<dbReference type="InterPro" id="IPR049900">
    <property type="entry name" value="PKS_mFAS_DH"/>
</dbReference>
<dbReference type="SMART" id="SM00824">
    <property type="entry name" value="PKS_TE"/>
    <property type="match status" value="1"/>
</dbReference>
<organism evidence="13 14">
    <name type="scientific">Streptomyces malaysiensis</name>
    <dbReference type="NCBI Taxonomy" id="92644"/>
    <lineage>
        <taxon>Bacteria</taxon>
        <taxon>Bacillati</taxon>
        <taxon>Actinomycetota</taxon>
        <taxon>Actinomycetes</taxon>
        <taxon>Kitasatosporales</taxon>
        <taxon>Streptomycetaceae</taxon>
        <taxon>Streptomyces</taxon>
        <taxon>Streptomyces violaceusniger group</taxon>
    </lineage>
</organism>
<dbReference type="SUPFAM" id="SSF55048">
    <property type="entry name" value="Probable ACP-binding domain of malonyl-CoA ACP transacylase"/>
    <property type="match status" value="1"/>
</dbReference>
<feature type="region of interest" description="N-terminal hotdog fold" evidence="9">
    <location>
        <begin position="903"/>
        <end position="1022"/>
    </location>
</feature>
<dbReference type="InterPro" id="IPR020807">
    <property type="entry name" value="PKS_DH"/>
</dbReference>
<dbReference type="FunFam" id="1.10.1200.10:FF:000007">
    <property type="entry name" value="Probable polyketide synthase pks17"/>
    <property type="match status" value="1"/>
</dbReference>
<dbReference type="PANTHER" id="PTHR43775:SF51">
    <property type="entry name" value="INACTIVE PHENOLPHTHIOCEROL SYNTHESIS POLYKETIDE SYNTHASE TYPE I PKS1-RELATED"/>
    <property type="match status" value="1"/>
</dbReference>
<dbReference type="InterPro" id="IPR015083">
    <property type="entry name" value="NorB/c/GfsB-D-like_docking"/>
</dbReference>
<dbReference type="Pfam" id="PF00975">
    <property type="entry name" value="Thioesterase"/>
    <property type="match status" value="1"/>
</dbReference>
<dbReference type="InterPro" id="IPR020806">
    <property type="entry name" value="PKS_PP-bd"/>
</dbReference>
<comment type="cofactor">
    <cofactor evidence="1">
        <name>pantetheine 4'-phosphate</name>
        <dbReference type="ChEBI" id="CHEBI:47942"/>
    </cofactor>
</comment>
<dbReference type="InterPro" id="IPR001227">
    <property type="entry name" value="Ac_transferase_dom_sf"/>
</dbReference>
<dbReference type="CDD" id="cd00833">
    <property type="entry name" value="PKS"/>
    <property type="match status" value="1"/>
</dbReference>
<protein>
    <submittedName>
        <fullName evidence="13">Phenolphthiocerol synthesis polyketide synthase type I Pks15/1</fullName>
    </submittedName>
</protein>
<dbReference type="Pfam" id="PF16197">
    <property type="entry name" value="KAsynt_C_assoc"/>
    <property type="match status" value="1"/>
</dbReference>
<dbReference type="Pfam" id="PF22953">
    <property type="entry name" value="SpnB_Rossmann"/>
    <property type="match status" value="1"/>
</dbReference>
<dbReference type="RefSeq" id="WP_102934024.1">
    <property type="nucleotide sequence ID" value="NZ_LJIW01000001.1"/>
</dbReference>
<dbReference type="InterPro" id="IPR016036">
    <property type="entry name" value="Malonyl_transacylase_ACP-bd"/>
</dbReference>
<evidence type="ECO:0000256" key="2">
    <source>
        <dbReference type="ARBA" id="ARBA00004792"/>
    </source>
</evidence>
<keyword evidence="6" id="KW-0045">Antibiotic biosynthesis</keyword>
<feature type="domain" description="PKS/mFAS DH" evidence="12">
    <location>
        <begin position="903"/>
        <end position="1171"/>
    </location>
</feature>
<dbReference type="Gene3D" id="3.40.366.10">
    <property type="entry name" value="Malonyl-Coenzyme A Acyl Carrier Protein, domain 2"/>
    <property type="match status" value="1"/>
</dbReference>
<dbReference type="PROSITE" id="PS00012">
    <property type="entry name" value="PHOSPHOPANTETHEINE"/>
    <property type="match status" value="1"/>
</dbReference>
<comment type="pathway">
    <text evidence="2">Antibiotic biosynthesis.</text>
</comment>
<dbReference type="Pfam" id="PF21089">
    <property type="entry name" value="PKS_DH_N"/>
    <property type="match status" value="1"/>
</dbReference>
<dbReference type="InterPro" id="IPR050091">
    <property type="entry name" value="PKS_NRPS_Biosynth_Enz"/>
</dbReference>
<dbReference type="SMART" id="SM00827">
    <property type="entry name" value="PKS_AT"/>
    <property type="match status" value="1"/>
</dbReference>
<dbReference type="InterPro" id="IPR018201">
    <property type="entry name" value="Ketoacyl_synth_AS"/>
</dbReference>
<name>A0A2J7Z6U4_STRMQ</name>
<dbReference type="Gene3D" id="3.40.50.1820">
    <property type="entry name" value="alpha/beta hydrolase"/>
    <property type="match status" value="1"/>
</dbReference>
<evidence type="ECO:0000256" key="8">
    <source>
        <dbReference type="ARBA" id="ARBA00023315"/>
    </source>
</evidence>
<dbReference type="InterPro" id="IPR055123">
    <property type="entry name" value="SpnB-like_Rossmann"/>
</dbReference>
<dbReference type="SUPFAM" id="SSF53901">
    <property type="entry name" value="Thiolase-like"/>
    <property type="match status" value="1"/>
</dbReference>
<dbReference type="Pfam" id="PF00550">
    <property type="entry name" value="PP-binding"/>
    <property type="match status" value="1"/>
</dbReference>
<dbReference type="SUPFAM" id="SSF51735">
    <property type="entry name" value="NAD(P)-binding Rossmann-fold domains"/>
    <property type="match status" value="2"/>
</dbReference>
<dbReference type="Pfam" id="PF14765">
    <property type="entry name" value="PS-DH"/>
    <property type="match status" value="1"/>
</dbReference>
<reference evidence="13 14" key="1">
    <citation type="submission" date="2015-09" db="EMBL/GenBank/DDBJ databases">
        <title>Genome sequence, genome mining and natural product profiling of a biocontrol bacterium Streptomyces malaysiensis F913.</title>
        <authorList>
            <person name="Xu Y."/>
            <person name="Wei J."/>
            <person name="Xie J."/>
            <person name="Li T."/>
            <person name="Zhou Z."/>
        </authorList>
    </citation>
    <scope>NUCLEOTIDE SEQUENCE [LARGE SCALE GENOMIC DNA]</scope>
    <source>
        <strain evidence="13 14">F913</strain>
    </source>
</reference>
<dbReference type="InterPro" id="IPR020841">
    <property type="entry name" value="PKS_Beta-ketoAc_synthase_dom"/>
</dbReference>
<evidence type="ECO:0000256" key="5">
    <source>
        <dbReference type="ARBA" id="ARBA00022679"/>
    </source>
</evidence>
<dbReference type="InterPro" id="IPR036736">
    <property type="entry name" value="ACP-like_sf"/>
</dbReference>
<evidence type="ECO:0000256" key="4">
    <source>
        <dbReference type="ARBA" id="ARBA00022553"/>
    </source>
</evidence>
<keyword evidence="8" id="KW-0012">Acyltransferase</keyword>
<dbReference type="InterPro" id="IPR042104">
    <property type="entry name" value="PKS_dehydratase_sf"/>
</dbReference>
<evidence type="ECO:0000256" key="3">
    <source>
        <dbReference type="ARBA" id="ARBA00022450"/>
    </source>
</evidence>
<dbReference type="SMART" id="SM00826">
    <property type="entry name" value="PKS_DH"/>
    <property type="match status" value="1"/>
</dbReference>
<dbReference type="FunFam" id="3.40.47.10:FF:000019">
    <property type="entry name" value="Polyketide synthase type I"/>
    <property type="match status" value="1"/>
</dbReference>
<evidence type="ECO:0000256" key="6">
    <source>
        <dbReference type="ARBA" id="ARBA00023194"/>
    </source>
</evidence>
<dbReference type="SUPFAM" id="SSF53474">
    <property type="entry name" value="alpha/beta-Hydrolases"/>
    <property type="match status" value="1"/>
</dbReference>
<evidence type="ECO:0000256" key="1">
    <source>
        <dbReference type="ARBA" id="ARBA00001957"/>
    </source>
</evidence>
<feature type="region of interest" description="C-terminal hotdog fold" evidence="9">
    <location>
        <begin position="1033"/>
        <end position="1171"/>
    </location>
</feature>
<dbReference type="InterPro" id="IPR014030">
    <property type="entry name" value="Ketoacyl_synth_N"/>
</dbReference>
<dbReference type="PROSITE" id="PS52019">
    <property type="entry name" value="PKS_MFAS_DH"/>
    <property type="match status" value="1"/>
</dbReference>
<dbReference type="InterPro" id="IPR049552">
    <property type="entry name" value="PKS_DH_N"/>
</dbReference>
<dbReference type="PROSITE" id="PS52004">
    <property type="entry name" value="KS3_2"/>
    <property type="match status" value="1"/>
</dbReference>
<keyword evidence="5" id="KW-0808">Transferase</keyword>
<dbReference type="InterPro" id="IPR014043">
    <property type="entry name" value="Acyl_transferase_dom"/>
</dbReference>
<proteinExistence type="predicted"/>
<dbReference type="Gene3D" id="3.30.70.3290">
    <property type="match status" value="1"/>
</dbReference>
<feature type="domain" description="Ketosynthase family 3 (KS3)" evidence="11">
    <location>
        <begin position="32"/>
        <end position="457"/>
    </location>
</feature>
<dbReference type="Pfam" id="PF00698">
    <property type="entry name" value="Acyl_transf_1"/>
    <property type="match status" value="1"/>
</dbReference>
<keyword evidence="7" id="KW-0511">Multifunctional enzyme</keyword>
<dbReference type="InterPro" id="IPR036291">
    <property type="entry name" value="NAD(P)-bd_dom_sf"/>
</dbReference>
<dbReference type="InterPro" id="IPR016039">
    <property type="entry name" value="Thiolase-like"/>
</dbReference>